<dbReference type="SUPFAM" id="SSF81383">
    <property type="entry name" value="F-box domain"/>
    <property type="match status" value="1"/>
</dbReference>
<reference evidence="1" key="1">
    <citation type="submission" date="2021-01" db="EMBL/GenBank/DDBJ databases">
        <authorList>
            <person name="Kaushik A."/>
        </authorList>
    </citation>
    <scope>NUCLEOTIDE SEQUENCE</scope>
    <source>
        <strain evidence="1">AG3-T5</strain>
    </source>
</reference>
<accession>A0A8H2X418</accession>
<evidence type="ECO:0008006" key="3">
    <source>
        <dbReference type="Google" id="ProtNLM"/>
    </source>
</evidence>
<organism evidence="1 2">
    <name type="scientific">Rhizoctonia solani</name>
    <dbReference type="NCBI Taxonomy" id="456999"/>
    <lineage>
        <taxon>Eukaryota</taxon>
        <taxon>Fungi</taxon>
        <taxon>Dikarya</taxon>
        <taxon>Basidiomycota</taxon>
        <taxon>Agaricomycotina</taxon>
        <taxon>Agaricomycetes</taxon>
        <taxon>Cantharellales</taxon>
        <taxon>Ceratobasidiaceae</taxon>
        <taxon>Rhizoctonia</taxon>
    </lineage>
</organism>
<dbReference type="EMBL" id="CAJMWW010000070">
    <property type="protein sequence ID" value="CAE6417349.1"/>
    <property type="molecule type" value="Genomic_DNA"/>
</dbReference>
<evidence type="ECO:0000313" key="2">
    <source>
        <dbReference type="Proteomes" id="UP000663841"/>
    </source>
</evidence>
<dbReference type="AlphaFoldDB" id="A0A8H2X418"/>
<proteinExistence type="predicted"/>
<dbReference type="InterPro" id="IPR036047">
    <property type="entry name" value="F-box-like_dom_sf"/>
</dbReference>
<comment type="caution">
    <text evidence="1">The sequence shown here is derived from an EMBL/GenBank/DDBJ whole genome shotgun (WGS) entry which is preliminary data.</text>
</comment>
<protein>
    <recommendedName>
        <fullName evidence="3">F-box-like domain protein</fullName>
    </recommendedName>
</protein>
<name>A0A8H2X418_9AGAM</name>
<gene>
    <name evidence="1" type="ORF">RDB_LOCUS35080</name>
</gene>
<dbReference type="Gene3D" id="1.20.1280.50">
    <property type="match status" value="1"/>
</dbReference>
<evidence type="ECO:0000313" key="1">
    <source>
        <dbReference type="EMBL" id="CAE6417349.1"/>
    </source>
</evidence>
<sequence length="558" mass="61667">MLDELTAASDMLSVALERYSAACLAIQNSYVRGEKPHTIDPQVLPQLDIEIDLATSLQSKLAGAKASISWSRNCAHTHATVNDIPSEVLAHIFHLVVSSQPCAKRDYREVDKEVDPMYPAVLSRVCSRWRGITLSTPTLWTHIDVSTSALLNQHCLDGLTKLHLSHASNLSLNVHVFDAMGYEVSQSPFGSIDSSITGSITWLAGRTCSLNMDELGVVNPNGYTEILSALLQHSIPGTLTNLTLSWYSNRIYGGRTVLQAKDDSDRNGLTMGLPREQLENILSHISVLRLAGPYFLWTSRVYHGLVELCLVGRGTINEPDLVGMLQSSPGLRILQLGLRIDNLLSIDTQVTPVALSDLEVLLVWQISCASIPHLLRWLAPGTKPLQFGLRTQEEVHMANPEILQLNKGSMLSFFLRSHLKSVYGRYMGIVSAIELLELSPGIRELAISRTKFYAFPPLEGATVGSTLECHLRYLQISHSSVDIEAVLAFINCPTVTIEVVVFHDCQLFHHGAQITANRVALEVEELNAKHPNVRFIVRSCEEPYLVCVENWGPGASLW</sequence>
<dbReference type="Proteomes" id="UP000663841">
    <property type="component" value="Unassembled WGS sequence"/>
</dbReference>